<gene>
    <name evidence="3" type="ORF">HNR65_000766</name>
</gene>
<evidence type="ECO:0000256" key="1">
    <source>
        <dbReference type="SAM" id="MobiDB-lite"/>
    </source>
</evidence>
<dbReference type="Proteomes" id="UP000525298">
    <property type="component" value="Unassembled WGS sequence"/>
</dbReference>
<evidence type="ECO:0008006" key="5">
    <source>
        <dbReference type="Google" id="ProtNLM"/>
    </source>
</evidence>
<dbReference type="RefSeq" id="WP_181550133.1">
    <property type="nucleotide sequence ID" value="NZ_JACDUS010000002.1"/>
</dbReference>
<dbReference type="EMBL" id="JACDUS010000002">
    <property type="protein sequence ID" value="MBA2880448.1"/>
    <property type="molecule type" value="Genomic_DNA"/>
</dbReference>
<keyword evidence="2" id="KW-1133">Transmembrane helix</keyword>
<feature type="region of interest" description="Disordered" evidence="1">
    <location>
        <begin position="75"/>
        <end position="101"/>
    </location>
</feature>
<keyword evidence="4" id="KW-1185">Reference proteome</keyword>
<evidence type="ECO:0000256" key="2">
    <source>
        <dbReference type="SAM" id="Phobius"/>
    </source>
</evidence>
<dbReference type="AlphaFoldDB" id="A0A7W0C7A9"/>
<evidence type="ECO:0000313" key="4">
    <source>
        <dbReference type="Proteomes" id="UP000525298"/>
    </source>
</evidence>
<feature type="compositionally biased region" description="Polar residues" evidence="1">
    <location>
        <begin position="75"/>
        <end position="92"/>
    </location>
</feature>
<comment type="caution">
    <text evidence="3">The sequence shown here is derived from an EMBL/GenBank/DDBJ whole genome shotgun (WGS) entry which is preliminary data.</text>
</comment>
<evidence type="ECO:0000313" key="3">
    <source>
        <dbReference type="EMBL" id="MBA2880448.1"/>
    </source>
</evidence>
<name>A0A7W0C7A9_9BACT</name>
<accession>A0A7W0C7A9</accession>
<feature type="transmembrane region" description="Helical" evidence="2">
    <location>
        <begin position="24"/>
        <end position="47"/>
    </location>
</feature>
<protein>
    <recommendedName>
        <fullName evidence="5">Arginine N-succinyltransferase</fullName>
    </recommendedName>
</protein>
<reference evidence="3 4" key="1">
    <citation type="submission" date="2020-07" db="EMBL/GenBank/DDBJ databases">
        <title>Genomic Encyclopedia of Type Strains, Phase IV (KMG-IV): sequencing the most valuable type-strain genomes for metagenomic binning, comparative biology and taxonomic classification.</title>
        <authorList>
            <person name="Goeker M."/>
        </authorList>
    </citation>
    <scope>NUCLEOTIDE SEQUENCE [LARGE SCALE GENOMIC DNA]</scope>
    <source>
        <strain evidence="3 4">DSM 17721</strain>
    </source>
</reference>
<keyword evidence="2" id="KW-0472">Membrane</keyword>
<keyword evidence="2" id="KW-0812">Transmembrane</keyword>
<sequence>MNEQSQPPDRLADQRPKSRSRLKFIAILAAVALLSAVGTAVAIRYVFFPSEFTPVTLSPKEEKKLTQKINRLNAASMNQPSQGPARDQNSPVTPEPYTEDPGSRQIIFSQREFNALIAKNTNLADKLAFNFSEDMASMKLLIPMDPDFPLLGGKTIKITAGVELGYANAKPVVKIRGMSIWGVPLPNAWMGNLKNVDLVREFGNEKGFWSTFAAGVEDFRVQDGELRIRLKP</sequence>
<proteinExistence type="predicted"/>
<organism evidence="3 4">
    <name type="scientific">Desulfosalsimonas propionicica</name>
    <dbReference type="NCBI Taxonomy" id="332175"/>
    <lineage>
        <taxon>Bacteria</taxon>
        <taxon>Pseudomonadati</taxon>
        <taxon>Thermodesulfobacteriota</taxon>
        <taxon>Desulfobacteria</taxon>
        <taxon>Desulfobacterales</taxon>
        <taxon>Desulfosalsimonadaceae</taxon>
        <taxon>Desulfosalsimonas</taxon>
    </lineage>
</organism>